<evidence type="ECO:0000313" key="4">
    <source>
        <dbReference type="Proteomes" id="UP000190951"/>
    </source>
</evidence>
<accession>A0A1S8L0I9</accession>
<dbReference type="GO" id="GO:0007165">
    <property type="term" value="P:signal transduction"/>
    <property type="evidence" value="ECO:0007669"/>
    <property type="project" value="UniProtKB-KW"/>
</dbReference>
<dbReference type="InterPro" id="IPR004090">
    <property type="entry name" value="Chemotax_Me-accpt_rcpt"/>
</dbReference>
<evidence type="ECO:0000256" key="1">
    <source>
        <dbReference type="ARBA" id="ARBA00023224"/>
    </source>
</evidence>
<dbReference type="InterPro" id="IPR004089">
    <property type="entry name" value="MCPsignal_dom"/>
</dbReference>
<proteinExistence type="inferred from homology"/>
<dbReference type="PROSITE" id="PS50111">
    <property type="entry name" value="CHEMOTAXIS_TRANSDUC_2"/>
    <property type="match status" value="1"/>
</dbReference>
<dbReference type="PANTHER" id="PTHR32089">
    <property type="entry name" value="METHYL-ACCEPTING CHEMOTAXIS PROTEIN MCPB"/>
    <property type="match status" value="1"/>
</dbReference>
<dbReference type="Pfam" id="PF00015">
    <property type="entry name" value="MCPsignal"/>
    <property type="match status" value="1"/>
</dbReference>
<dbReference type="GO" id="GO:0004888">
    <property type="term" value="F:transmembrane signaling receptor activity"/>
    <property type="evidence" value="ECO:0007669"/>
    <property type="project" value="InterPro"/>
</dbReference>
<gene>
    <name evidence="3" type="ORF">CROST_013590</name>
</gene>
<dbReference type="GO" id="GO:0016020">
    <property type="term" value="C:membrane"/>
    <property type="evidence" value="ECO:0007669"/>
    <property type="project" value="InterPro"/>
</dbReference>
<name>A0A1S8L0I9_9CLOT</name>
<dbReference type="Gene3D" id="1.10.287.950">
    <property type="entry name" value="Methyl-accepting chemotaxis protein"/>
    <property type="match status" value="1"/>
</dbReference>
<comment type="similarity">
    <text evidence="2">Belongs to the methyl-accepting chemotaxis (MCP) protein family.</text>
</comment>
<evidence type="ECO:0000256" key="2">
    <source>
        <dbReference type="ARBA" id="ARBA00029447"/>
    </source>
</evidence>
<dbReference type="PRINTS" id="PR00260">
    <property type="entry name" value="CHEMTRNSDUCR"/>
</dbReference>
<dbReference type="EMBL" id="CP096983">
    <property type="protein sequence ID" value="URZ10649.1"/>
    <property type="molecule type" value="Genomic_DNA"/>
</dbReference>
<dbReference type="GO" id="GO:0006935">
    <property type="term" value="P:chemotaxis"/>
    <property type="evidence" value="ECO:0007669"/>
    <property type="project" value="InterPro"/>
</dbReference>
<sequence length="494" mass="54581">MNSNLLNKTEKKMNFYLFAIDFSMPFIAFAFIELFLNGTSKDVVSFVGSAFALLIKIFEKPLNKYAKYLYISVVPVMGAIVIAYSNDGKFGAMTQAYFLTLILAVAYYSKKVVIVECIATIVSNSILGFIFKDSFLKLNSFAVWIFLLFEFITAAAIAALVADQTYKSFIDLEEKEAETNKLLTYQTNLSNKVKSIVDTLKKSYTYIFESINNFNIASKQISESSQQIASGSINQNNEVEITFKIFNDLANSISNAENEINLAINSMNNLKSNNNSGMNAIDELSNKFNENVKSTITVFDEIENLSQKSTSIGNIIQTINGIAEQTNLLALNAAIEAARAGESGKGFAVVAEEIRTLAEQSSTSTKEVSDILGEIISIVQNAQKTMKYNKDVMGESDKKLSTTIDCFKSILTSSDNIIELINNFDLELNKIKEQKNNSLNSMKKLSTICEESTAATEEVSASTEEQAASIESVMNSINEVNSNINDLSQILNKK</sequence>
<organism evidence="3 4">
    <name type="scientific">Clostridium felsineum</name>
    <dbReference type="NCBI Taxonomy" id="36839"/>
    <lineage>
        <taxon>Bacteria</taxon>
        <taxon>Bacillati</taxon>
        <taxon>Bacillota</taxon>
        <taxon>Clostridia</taxon>
        <taxon>Eubacteriales</taxon>
        <taxon>Clostridiaceae</taxon>
        <taxon>Clostridium</taxon>
    </lineage>
</organism>
<dbReference type="KEGG" id="crw:CROST_013590"/>
<keyword evidence="4" id="KW-1185">Reference proteome</keyword>
<dbReference type="STRING" id="84029.CROST_34580"/>
<reference evidence="3 4" key="1">
    <citation type="submission" date="2022-04" db="EMBL/GenBank/DDBJ databases">
        <title>Genome sequence of C. roseum typestrain.</title>
        <authorList>
            <person name="Poehlein A."/>
            <person name="Schoch T."/>
            <person name="Duerre P."/>
            <person name="Daniel R."/>
        </authorList>
    </citation>
    <scope>NUCLEOTIDE SEQUENCE [LARGE SCALE GENOMIC DNA]</scope>
    <source>
        <strain evidence="3 4">DSM 7320</strain>
    </source>
</reference>
<protein>
    <submittedName>
        <fullName evidence="3">Uncharacterized protein</fullName>
    </submittedName>
</protein>
<dbReference type="PANTHER" id="PTHR32089:SF112">
    <property type="entry name" value="LYSOZYME-LIKE PROTEIN-RELATED"/>
    <property type="match status" value="1"/>
</dbReference>
<dbReference type="AlphaFoldDB" id="A0A1S8L0I9"/>
<keyword evidence="1" id="KW-0807">Transducer</keyword>
<evidence type="ECO:0000313" key="3">
    <source>
        <dbReference type="EMBL" id="URZ10649.1"/>
    </source>
</evidence>
<dbReference type="RefSeq" id="WP_176091617.1">
    <property type="nucleotide sequence ID" value="NZ_CP096983.1"/>
</dbReference>
<dbReference type="Proteomes" id="UP000190951">
    <property type="component" value="Chromosome"/>
</dbReference>
<dbReference type="SMART" id="SM00283">
    <property type="entry name" value="MA"/>
    <property type="match status" value="1"/>
</dbReference>
<dbReference type="SUPFAM" id="SSF58104">
    <property type="entry name" value="Methyl-accepting chemotaxis protein (MCP) signaling domain"/>
    <property type="match status" value="1"/>
</dbReference>